<keyword evidence="1" id="KW-1133">Transmembrane helix</keyword>
<dbReference type="PATRIC" id="fig|36847.3.peg.2903"/>
<dbReference type="SUPFAM" id="SSF52540">
    <property type="entry name" value="P-loop containing nucleoside triphosphate hydrolases"/>
    <property type="match status" value="1"/>
</dbReference>
<dbReference type="Proteomes" id="UP000070539">
    <property type="component" value="Unassembled WGS sequence"/>
</dbReference>
<dbReference type="Gene3D" id="3.40.50.300">
    <property type="entry name" value="P-loop containing nucleotide triphosphate hydrolases"/>
    <property type="match status" value="1"/>
</dbReference>
<keyword evidence="1" id="KW-0812">Transmembrane</keyword>
<organism evidence="3 4">
    <name type="scientific">Anaerotignum neopropionicum</name>
    <dbReference type="NCBI Taxonomy" id="36847"/>
    <lineage>
        <taxon>Bacteria</taxon>
        <taxon>Bacillati</taxon>
        <taxon>Bacillota</taxon>
        <taxon>Clostridia</taxon>
        <taxon>Lachnospirales</taxon>
        <taxon>Anaerotignaceae</taxon>
        <taxon>Anaerotignum</taxon>
    </lineage>
</organism>
<keyword evidence="4" id="KW-1185">Reference proteome</keyword>
<dbReference type="Pfam" id="PF13614">
    <property type="entry name" value="AAA_31"/>
    <property type="match status" value="1"/>
</dbReference>
<evidence type="ECO:0000256" key="1">
    <source>
        <dbReference type="SAM" id="Phobius"/>
    </source>
</evidence>
<reference evidence="3 4" key="1">
    <citation type="submission" date="2016-01" db="EMBL/GenBank/DDBJ databases">
        <title>Genome sequence of Clostridium neopropionicum X4, DSM-3847.</title>
        <authorList>
            <person name="Poehlein A."/>
            <person name="Beck M.H."/>
            <person name="Bengelsdorf F.R."/>
            <person name="Daniel R."/>
            <person name="Duerre P."/>
        </authorList>
    </citation>
    <scope>NUCLEOTIDE SEQUENCE [LARGE SCALE GENOMIC DNA]</scope>
    <source>
        <strain evidence="3 4">DSM-3847</strain>
    </source>
</reference>
<evidence type="ECO:0000259" key="2">
    <source>
        <dbReference type="Pfam" id="PF13614"/>
    </source>
</evidence>
<keyword evidence="1" id="KW-0472">Membrane</keyword>
<feature type="transmembrane region" description="Helical" evidence="1">
    <location>
        <begin position="74"/>
        <end position="94"/>
    </location>
</feature>
<accession>A0A136WC96</accession>
<sequence length="108" mass="11727">MAKVIVIIHEKGCVGKTATVTTLAYLLSQRGHRTALADFEGQGHSSIIFGVKNNNKLEVTINTILRKLIKDESLPWSVVSAPILTVMPLMLFAMGSPPFGQQKAPLVK</sequence>
<dbReference type="InterPro" id="IPR027417">
    <property type="entry name" value="P-loop_NTPase"/>
</dbReference>
<protein>
    <submittedName>
        <fullName evidence="3">CobQ/CobB/MinD/ParA nucleotide binding domain protein</fullName>
    </submittedName>
</protein>
<dbReference type="AlphaFoldDB" id="A0A136WC96"/>
<proteinExistence type="predicted"/>
<name>A0A136WC96_9FIRM</name>
<dbReference type="InterPro" id="IPR025669">
    <property type="entry name" value="AAA_dom"/>
</dbReference>
<dbReference type="EMBL" id="LRVM01000010">
    <property type="protein sequence ID" value="KXL52133.1"/>
    <property type="molecule type" value="Genomic_DNA"/>
</dbReference>
<feature type="domain" description="AAA" evidence="2">
    <location>
        <begin position="2"/>
        <end position="73"/>
    </location>
</feature>
<comment type="caution">
    <text evidence="3">The sequence shown here is derived from an EMBL/GenBank/DDBJ whole genome shotgun (WGS) entry which is preliminary data.</text>
</comment>
<dbReference type="STRING" id="36847.CLNEO_24820"/>
<dbReference type="RefSeq" id="WP_066089680.1">
    <property type="nucleotide sequence ID" value="NZ_LRVM01000010.1"/>
</dbReference>
<evidence type="ECO:0000313" key="4">
    <source>
        <dbReference type="Proteomes" id="UP000070539"/>
    </source>
</evidence>
<evidence type="ECO:0000313" key="3">
    <source>
        <dbReference type="EMBL" id="KXL52133.1"/>
    </source>
</evidence>
<gene>
    <name evidence="3" type="ORF">CLNEO_24820</name>
</gene>